<gene>
    <name evidence="1" type="ORF">CC86DRAFT_92248</name>
</gene>
<dbReference type="Proteomes" id="UP000799424">
    <property type="component" value="Unassembled WGS sequence"/>
</dbReference>
<accession>A0A6A7AHD8</accession>
<sequence>MSSTCMYNNDTLSISIYNSSLHLCYRFAHARKCHLGNDATYTSAKPACTTSIEAVPSFNYNTSHYFVSLTPFIYSLPFSSSNLHSRVIVVQHPNTTGKKRGIYAITTNCCHASRQSSRQFVANTISLSILLQQHGNLCTASCASVSASTVLYRCCCYTTGCLRASIR</sequence>
<name>A0A6A7AHD8_9PLEO</name>
<organism evidence="1 2">
    <name type="scientific">Ophiobolus disseminans</name>
    <dbReference type="NCBI Taxonomy" id="1469910"/>
    <lineage>
        <taxon>Eukaryota</taxon>
        <taxon>Fungi</taxon>
        <taxon>Dikarya</taxon>
        <taxon>Ascomycota</taxon>
        <taxon>Pezizomycotina</taxon>
        <taxon>Dothideomycetes</taxon>
        <taxon>Pleosporomycetidae</taxon>
        <taxon>Pleosporales</taxon>
        <taxon>Pleosporineae</taxon>
        <taxon>Phaeosphaeriaceae</taxon>
        <taxon>Ophiobolus</taxon>
    </lineage>
</organism>
<evidence type="ECO:0000313" key="2">
    <source>
        <dbReference type="Proteomes" id="UP000799424"/>
    </source>
</evidence>
<proteinExistence type="predicted"/>
<evidence type="ECO:0000313" key="1">
    <source>
        <dbReference type="EMBL" id="KAF2832626.1"/>
    </source>
</evidence>
<keyword evidence="2" id="KW-1185">Reference proteome</keyword>
<reference evidence="1" key="1">
    <citation type="journal article" date="2020" name="Stud. Mycol.">
        <title>101 Dothideomycetes genomes: a test case for predicting lifestyles and emergence of pathogens.</title>
        <authorList>
            <person name="Haridas S."/>
            <person name="Albert R."/>
            <person name="Binder M."/>
            <person name="Bloem J."/>
            <person name="Labutti K."/>
            <person name="Salamov A."/>
            <person name="Andreopoulos B."/>
            <person name="Baker S."/>
            <person name="Barry K."/>
            <person name="Bills G."/>
            <person name="Bluhm B."/>
            <person name="Cannon C."/>
            <person name="Castanera R."/>
            <person name="Culley D."/>
            <person name="Daum C."/>
            <person name="Ezra D."/>
            <person name="Gonzalez J."/>
            <person name="Henrissat B."/>
            <person name="Kuo A."/>
            <person name="Liang C."/>
            <person name="Lipzen A."/>
            <person name="Lutzoni F."/>
            <person name="Magnuson J."/>
            <person name="Mondo S."/>
            <person name="Nolan M."/>
            <person name="Ohm R."/>
            <person name="Pangilinan J."/>
            <person name="Park H.-J."/>
            <person name="Ramirez L."/>
            <person name="Alfaro M."/>
            <person name="Sun H."/>
            <person name="Tritt A."/>
            <person name="Yoshinaga Y."/>
            <person name="Zwiers L.-H."/>
            <person name="Turgeon B."/>
            <person name="Goodwin S."/>
            <person name="Spatafora J."/>
            <person name="Crous P."/>
            <person name="Grigoriev I."/>
        </authorList>
    </citation>
    <scope>NUCLEOTIDE SEQUENCE</scope>
    <source>
        <strain evidence="1">CBS 113818</strain>
    </source>
</reference>
<dbReference type="AlphaFoldDB" id="A0A6A7AHD8"/>
<dbReference type="EMBL" id="MU006217">
    <property type="protein sequence ID" value="KAF2832626.1"/>
    <property type="molecule type" value="Genomic_DNA"/>
</dbReference>
<protein>
    <submittedName>
        <fullName evidence="1">Uncharacterized protein</fullName>
    </submittedName>
</protein>